<keyword evidence="3" id="KW-1185">Reference proteome</keyword>
<name>A0ABW2CCB3_9ACTN</name>
<gene>
    <name evidence="2" type="ORF">ACFQKB_06625</name>
</gene>
<keyword evidence="1" id="KW-0472">Membrane</keyword>
<sequence length="85" mass="8833">MLAVWVTAVWLLEVADDALAAECAKARVEAVRTGLAAGGGVAVAVGLMLAFRRQRHAGLATALGELDAAVRSVLRAWPPGRPMGR</sequence>
<feature type="transmembrane region" description="Helical" evidence="1">
    <location>
        <begin position="30"/>
        <end position="51"/>
    </location>
</feature>
<dbReference type="EMBL" id="JBHSXS010000002">
    <property type="protein sequence ID" value="MFC6879438.1"/>
    <property type="molecule type" value="Genomic_DNA"/>
</dbReference>
<dbReference type="RefSeq" id="WP_160824049.1">
    <property type="nucleotide sequence ID" value="NZ_JBHSXE010000001.1"/>
</dbReference>
<protein>
    <submittedName>
        <fullName evidence="2">Uncharacterized protein</fullName>
    </submittedName>
</protein>
<reference evidence="3" key="1">
    <citation type="journal article" date="2019" name="Int. J. Syst. Evol. Microbiol.">
        <title>The Global Catalogue of Microorganisms (GCM) 10K type strain sequencing project: providing services to taxonomists for standard genome sequencing and annotation.</title>
        <authorList>
            <consortium name="The Broad Institute Genomics Platform"/>
            <consortium name="The Broad Institute Genome Sequencing Center for Infectious Disease"/>
            <person name="Wu L."/>
            <person name="Ma J."/>
        </authorList>
    </citation>
    <scope>NUCLEOTIDE SEQUENCE [LARGE SCALE GENOMIC DNA]</scope>
    <source>
        <strain evidence="3">JCM 3369</strain>
    </source>
</reference>
<evidence type="ECO:0000256" key="1">
    <source>
        <dbReference type="SAM" id="Phobius"/>
    </source>
</evidence>
<accession>A0ABW2CCB3</accession>
<evidence type="ECO:0000313" key="3">
    <source>
        <dbReference type="Proteomes" id="UP001596380"/>
    </source>
</evidence>
<comment type="caution">
    <text evidence="2">The sequence shown here is derived from an EMBL/GenBank/DDBJ whole genome shotgun (WGS) entry which is preliminary data.</text>
</comment>
<dbReference type="Proteomes" id="UP001596380">
    <property type="component" value="Unassembled WGS sequence"/>
</dbReference>
<keyword evidence="1" id="KW-1133">Transmembrane helix</keyword>
<organism evidence="2 3">
    <name type="scientific">Actinomadura yumaensis</name>
    <dbReference type="NCBI Taxonomy" id="111807"/>
    <lineage>
        <taxon>Bacteria</taxon>
        <taxon>Bacillati</taxon>
        <taxon>Actinomycetota</taxon>
        <taxon>Actinomycetes</taxon>
        <taxon>Streptosporangiales</taxon>
        <taxon>Thermomonosporaceae</taxon>
        <taxon>Actinomadura</taxon>
    </lineage>
</organism>
<evidence type="ECO:0000313" key="2">
    <source>
        <dbReference type="EMBL" id="MFC6879438.1"/>
    </source>
</evidence>
<proteinExistence type="predicted"/>
<keyword evidence="1" id="KW-0812">Transmembrane</keyword>